<evidence type="ECO:0000256" key="2">
    <source>
        <dbReference type="SAM" id="MobiDB-lite"/>
    </source>
</evidence>
<dbReference type="GO" id="GO:0003676">
    <property type="term" value="F:nucleic acid binding"/>
    <property type="evidence" value="ECO:0007669"/>
    <property type="project" value="InterPro"/>
</dbReference>
<keyword evidence="1" id="KW-0862">Zinc</keyword>
<dbReference type="Proteomes" id="UP001222027">
    <property type="component" value="Unassembled WGS sequence"/>
</dbReference>
<comment type="caution">
    <text evidence="4">The sequence shown here is derived from an EMBL/GenBank/DDBJ whole genome shotgun (WGS) entry which is preliminary data.</text>
</comment>
<sequence>MLREAESAIKKEKSILYIGETNKKRKASKTLKKGNDKETPGKAKVAKKDPVMDKGQCFHCGQDGHWKRNCKEYLAGSGKT</sequence>
<dbReference type="GO" id="GO:0008270">
    <property type="term" value="F:zinc ion binding"/>
    <property type="evidence" value="ECO:0007669"/>
    <property type="project" value="UniProtKB-KW"/>
</dbReference>
<evidence type="ECO:0000259" key="3">
    <source>
        <dbReference type="PROSITE" id="PS50158"/>
    </source>
</evidence>
<dbReference type="AlphaFoldDB" id="A0AAV8PWA1"/>
<proteinExistence type="predicted"/>
<dbReference type="InterPro" id="IPR036875">
    <property type="entry name" value="Znf_CCHC_sf"/>
</dbReference>
<keyword evidence="5" id="KW-1185">Reference proteome</keyword>
<protein>
    <recommendedName>
        <fullName evidence="3">CCHC-type domain-containing protein</fullName>
    </recommendedName>
</protein>
<accession>A0AAV8PWA1</accession>
<keyword evidence="1" id="KW-0479">Metal-binding</keyword>
<evidence type="ECO:0000313" key="5">
    <source>
        <dbReference type="Proteomes" id="UP001222027"/>
    </source>
</evidence>
<reference evidence="4 5" key="1">
    <citation type="submission" date="2022-12" db="EMBL/GenBank/DDBJ databases">
        <title>Chromosome-scale assembly of the Ensete ventricosum genome.</title>
        <authorList>
            <person name="Dussert Y."/>
            <person name="Stocks J."/>
            <person name="Wendawek A."/>
            <person name="Woldeyes F."/>
            <person name="Nichols R.A."/>
            <person name="Borrell J.S."/>
        </authorList>
    </citation>
    <scope>NUCLEOTIDE SEQUENCE [LARGE SCALE GENOMIC DNA]</scope>
    <source>
        <strain evidence="5">cv. Maze</strain>
        <tissue evidence="4">Seeds</tissue>
    </source>
</reference>
<dbReference type="EMBL" id="JAQQAF010000008">
    <property type="protein sequence ID" value="KAJ8466455.1"/>
    <property type="molecule type" value="Genomic_DNA"/>
</dbReference>
<dbReference type="Gene3D" id="4.10.60.10">
    <property type="entry name" value="Zinc finger, CCHC-type"/>
    <property type="match status" value="1"/>
</dbReference>
<name>A0AAV8PWA1_ENSVE</name>
<dbReference type="InterPro" id="IPR001878">
    <property type="entry name" value="Znf_CCHC"/>
</dbReference>
<keyword evidence="1" id="KW-0863">Zinc-finger</keyword>
<feature type="domain" description="CCHC-type" evidence="3">
    <location>
        <begin position="57"/>
        <end position="72"/>
    </location>
</feature>
<evidence type="ECO:0000313" key="4">
    <source>
        <dbReference type="EMBL" id="KAJ8466455.1"/>
    </source>
</evidence>
<dbReference type="SMART" id="SM00343">
    <property type="entry name" value="ZnF_C2HC"/>
    <property type="match status" value="1"/>
</dbReference>
<evidence type="ECO:0000256" key="1">
    <source>
        <dbReference type="PROSITE-ProRule" id="PRU00047"/>
    </source>
</evidence>
<dbReference type="PROSITE" id="PS50158">
    <property type="entry name" value="ZF_CCHC"/>
    <property type="match status" value="1"/>
</dbReference>
<feature type="region of interest" description="Disordered" evidence="2">
    <location>
        <begin position="26"/>
        <end position="48"/>
    </location>
</feature>
<organism evidence="4 5">
    <name type="scientific">Ensete ventricosum</name>
    <name type="common">Abyssinian banana</name>
    <name type="synonym">Musa ensete</name>
    <dbReference type="NCBI Taxonomy" id="4639"/>
    <lineage>
        <taxon>Eukaryota</taxon>
        <taxon>Viridiplantae</taxon>
        <taxon>Streptophyta</taxon>
        <taxon>Embryophyta</taxon>
        <taxon>Tracheophyta</taxon>
        <taxon>Spermatophyta</taxon>
        <taxon>Magnoliopsida</taxon>
        <taxon>Liliopsida</taxon>
        <taxon>Zingiberales</taxon>
        <taxon>Musaceae</taxon>
        <taxon>Ensete</taxon>
    </lineage>
</organism>
<gene>
    <name evidence="4" type="ORF">OPV22_029007</name>
</gene>
<dbReference type="Pfam" id="PF00098">
    <property type="entry name" value="zf-CCHC"/>
    <property type="match status" value="1"/>
</dbReference>
<dbReference type="SUPFAM" id="SSF57756">
    <property type="entry name" value="Retrovirus zinc finger-like domains"/>
    <property type="match status" value="1"/>
</dbReference>
<feature type="compositionally biased region" description="Basic and acidic residues" evidence="2">
    <location>
        <begin position="33"/>
        <end position="48"/>
    </location>
</feature>